<comment type="caution">
    <text evidence="1">The sequence shown here is derived from an EMBL/GenBank/DDBJ whole genome shotgun (WGS) entry which is preliminary data.</text>
</comment>
<gene>
    <name evidence="1" type="ORF">OKA04_10725</name>
</gene>
<name>A0ABT3FP05_9BACT</name>
<sequence>MSLAEIEKQVAALPVEERAALASFLLHSLPEPDHHVSDEEVSERVRQVKEGEAELISFEELRRGVFSDRAR</sequence>
<organism evidence="1 2">
    <name type="scientific">Luteolibacter flavescens</name>
    <dbReference type="NCBI Taxonomy" id="1859460"/>
    <lineage>
        <taxon>Bacteria</taxon>
        <taxon>Pseudomonadati</taxon>
        <taxon>Verrucomicrobiota</taxon>
        <taxon>Verrucomicrobiia</taxon>
        <taxon>Verrucomicrobiales</taxon>
        <taxon>Verrucomicrobiaceae</taxon>
        <taxon>Luteolibacter</taxon>
    </lineage>
</organism>
<protein>
    <submittedName>
        <fullName evidence="1">Addiction module protein</fullName>
    </submittedName>
</protein>
<accession>A0ABT3FP05</accession>
<dbReference type="InterPro" id="IPR013406">
    <property type="entry name" value="CHP02574_addiction_mod"/>
</dbReference>
<proteinExistence type="predicted"/>
<keyword evidence="2" id="KW-1185">Reference proteome</keyword>
<dbReference type="Pfam" id="PF09720">
    <property type="entry name" value="Unstab_antitox"/>
    <property type="match status" value="1"/>
</dbReference>
<dbReference type="EMBL" id="JAPDDS010000005">
    <property type="protein sequence ID" value="MCW1885202.1"/>
    <property type="molecule type" value="Genomic_DNA"/>
</dbReference>
<evidence type="ECO:0000313" key="1">
    <source>
        <dbReference type="EMBL" id="MCW1885202.1"/>
    </source>
</evidence>
<dbReference type="Proteomes" id="UP001207930">
    <property type="component" value="Unassembled WGS sequence"/>
</dbReference>
<dbReference type="RefSeq" id="WP_264501159.1">
    <property type="nucleotide sequence ID" value="NZ_JAPDDS010000005.1"/>
</dbReference>
<evidence type="ECO:0000313" key="2">
    <source>
        <dbReference type="Proteomes" id="UP001207930"/>
    </source>
</evidence>
<reference evidence="1 2" key="1">
    <citation type="submission" date="2022-10" db="EMBL/GenBank/DDBJ databases">
        <title>Luteolibacter flavescens strain MCCC 1K03193, whole genome shotgun sequencing project.</title>
        <authorList>
            <person name="Zhao G."/>
            <person name="Shen L."/>
        </authorList>
    </citation>
    <scope>NUCLEOTIDE SEQUENCE [LARGE SCALE GENOMIC DNA]</scope>
    <source>
        <strain evidence="1 2">MCCC 1K03193</strain>
    </source>
</reference>